<protein>
    <recommendedName>
        <fullName evidence="11">Nuclear receptor domain-containing protein</fullName>
    </recommendedName>
</protein>
<evidence type="ECO:0000313" key="13">
    <source>
        <dbReference type="Proteomes" id="UP000827892"/>
    </source>
</evidence>
<dbReference type="InterPro" id="IPR049636">
    <property type="entry name" value="HNF4-like_DBD"/>
</dbReference>
<evidence type="ECO:0000256" key="3">
    <source>
        <dbReference type="ARBA" id="ARBA00022723"/>
    </source>
</evidence>
<accession>A0AAE9D1H9</accession>
<keyword evidence="8" id="KW-0804">Transcription</keyword>
<dbReference type="PANTHER" id="PTHR46587:SF1">
    <property type="entry name" value="NUCLEAR HORMONE RECEPTOR FAMILY-RELATED"/>
    <property type="match status" value="1"/>
</dbReference>
<evidence type="ECO:0000259" key="11">
    <source>
        <dbReference type="PROSITE" id="PS51030"/>
    </source>
</evidence>
<dbReference type="FunFam" id="3.30.50.10:FF:000030">
    <property type="entry name" value="Nuclear Hormone Receptor family"/>
    <property type="match status" value="1"/>
</dbReference>
<evidence type="ECO:0000256" key="2">
    <source>
        <dbReference type="ARBA" id="ARBA00005993"/>
    </source>
</evidence>
<evidence type="ECO:0000256" key="7">
    <source>
        <dbReference type="ARBA" id="ARBA00023125"/>
    </source>
</evidence>
<dbReference type="SMART" id="SM00399">
    <property type="entry name" value="ZnF_C4"/>
    <property type="match status" value="1"/>
</dbReference>
<organism evidence="12 13">
    <name type="scientific">Caenorhabditis briggsae</name>
    <dbReference type="NCBI Taxonomy" id="6238"/>
    <lineage>
        <taxon>Eukaryota</taxon>
        <taxon>Metazoa</taxon>
        <taxon>Ecdysozoa</taxon>
        <taxon>Nematoda</taxon>
        <taxon>Chromadorea</taxon>
        <taxon>Rhabditida</taxon>
        <taxon>Rhabditina</taxon>
        <taxon>Rhabditomorpha</taxon>
        <taxon>Rhabditoidea</taxon>
        <taxon>Rhabditidae</taxon>
        <taxon>Peloderinae</taxon>
        <taxon>Caenorhabditis</taxon>
    </lineage>
</organism>
<keyword evidence="9" id="KW-0675">Receptor</keyword>
<proteinExistence type="inferred from homology"/>
<evidence type="ECO:0000256" key="10">
    <source>
        <dbReference type="ARBA" id="ARBA00023242"/>
    </source>
</evidence>
<dbReference type="CDD" id="cd06960">
    <property type="entry name" value="NR_DBD_HNF4A"/>
    <property type="match status" value="1"/>
</dbReference>
<dbReference type="PANTHER" id="PTHR46587">
    <property type="entry name" value="NUCLEAR HORMONE RECEPTOR FAMILY"/>
    <property type="match status" value="1"/>
</dbReference>
<evidence type="ECO:0000256" key="6">
    <source>
        <dbReference type="ARBA" id="ARBA00023015"/>
    </source>
</evidence>
<dbReference type="GO" id="GO:0000978">
    <property type="term" value="F:RNA polymerase II cis-regulatory region sequence-specific DNA binding"/>
    <property type="evidence" value="ECO:0007669"/>
    <property type="project" value="InterPro"/>
</dbReference>
<keyword evidence="4" id="KW-0863">Zinc-finger</keyword>
<dbReference type="GO" id="GO:0003700">
    <property type="term" value="F:DNA-binding transcription factor activity"/>
    <property type="evidence" value="ECO:0007669"/>
    <property type="project" value="InterPro"/>
</dbReference>
<evidence type="ECO:0000313" key="12">
    <source>
        <dbReference type="EMBL" id="ULT91699.1"/>
    </source>
</evidence>
<evidence type="ECO:0000256" key="5">
    <source>
        <dbReference type="ARBA" id="ARBA00022833"/>
    </source>
</evidence>
<evidence type="ECO:0000256" key="1">
    <source>
        <dbReference type="ARBA" id="ARBA00004123"/>
    </source>
</evidence>
<keyword evidence="7" id="KW-0238">DNA-binding</keyword>
<gene>
    <name evidence="12" type="ORF">L3Y34_009382</name>
</gene>
<dbReference type="InterPro" id="IPR035500">
    <property type="entry name" value="NHR-like_dom_sf"/>
</dbReference>
<dbReference type="EMBL" id="CP090895">
    <property type="protein sequence ID" value="ULT91699.1"/>
    <property type="molecule type" value="Genomic_DNA"/>
</dbReference>
<comment type="similarity">
    <text evidence="2">Belongs to the nuclear hormone receptor family.</text>
</comment>
<reference evidence="12 13" key="1">
    <citation type="submission" date="2022-02" db="EMBL/GenBank/DDBJ databases">
        <title>Chromosome-level reference genomes for two strains of Caenorhabditis briggsae: an improved platform for comparative genomics.</title>
        <authorList>
            <person name="Stevens L."/>
            <person name="Andersen E.C."/>
        </authorList>
    </citation>
    <scope>NUCLEOTIDE SEQUENCE [LARGE SCALE GENOMIC DNA]</scope>
    <source>
        <strain evidence="12">QX1410_ONT</strain>
        <tissue evidence="12">Whole-organism</tissue>
    </source>
</reference>
<keyword evidence="6" id="KW-0805">Transcription regulation</keyword>
<dbReference type="GO" id="GO:0008270">
    <property type="term" value="F:zinc ion binding"/>
    <property type="evidence" value="ECO:0007669"/>
    <property type="project" value="UniProtKB-KW"/>
</dbReference>
<dbReference type="GO" id="GO:0005634">
    <property type="term" value="C:nucleus"/>
    <property type="evidence" value="ECO:0007669"/>
    <property type="project" value="UniProtKB-SubCell"/>
</dbReference>
<dbReference type="PROSITE" id="PS51030">
    <property type="entry name" value="NUCLEAR_REC_DBD_2"/>
    <property type="match status" value="1"/>
</dbReference>
<dbReference type="AlphaFoldDB" id="A0AAE9D1H9"/>
<sequence>MTSVPSTSSTSAPPTSSGSFCAVCGDVVHSRQYGVPSCLGCVIFFRRSVINKSQYKCWKNGKCVIDYESRCSCRACRLRKCFHVGMEPRAVQQRDRLGPRNPKPISSTFSESEAWIDVSNQTSGSPTPNHLLNHLIHLQQNQRSRHRKLHKNYSNPPIGDKKNHATSADINLALKLGMKDADDRTILRCELLTSDHFVAELINTIAIPFKNLKIDDFEPAVLKSLLLLSSSYPNRVDLKNVMEIRNNLLLQLMEHSTKKFPTRGPERLAAPDLQYF</sequence>
<dbReference type="Gene3D" id="3.30.50.10">
    <property type="entry name" value="Erythroid Transcription Factor GATA-1, subunit A"/>
    <property type="match status" value="1"/>
</dbReference>
<comment type="subcellular location">
    <subcellularLocation>
        <location evidence="1">Nucleus</location>
    </subcellularLocation>
</comment>
<dbReference type="InterPro" id="IPR013088">
    <property type="entry name" value="Znf_NHR/GATA"/>
</dbReference>
<dbReference type="Gene3D" id="1.10.565.10">
    <property type="entry name" value="Retinoid X Receptor"/>
    <property type="match status" value="1"/>
</dbReference>
<dbReference type="SUPFAM" id="SSF48508">
    <property type="entry name" value="Nuclear receptor ligand-binding domain"/>
    <property type="match status" value="1"/>
</dbReference>
<keyword evidence="3" id="KW-0479">Metal-binding</keyword>
<evidence type="ECO:0000256" key="8">
    <source>
        <dbReference type="ARBA" id="ARBA00023163"/>
    </source>
</evidence>
<dbReference type="PRINTS" id="PR00047">
    <property type="entry name" value="STROIDFINGER"/>
</dbReference>
<evidence type="ECO:0000256" key="4">
    <source>
        <dbReference type="ARBA" id="ARBA00022771"/>
    </source>
</evidence>
<keyword evidence="5" id="KW-0862">Zinc</keyword>
<dbReference type="InterPro" id="IPR000536">
    <property type="entry name" value="Nucl_hrmn_rcpt_lig-bd"/>
</dbReference>
<dbReference type="Proteomes" id="UP000827892">
    <property type="component" value="Chromosome V"/>
</dbReference>
<name>A0AAE9D1H9_CAEBR</name>
<dbReference type="SUPFAM" id="SSF57716">
    <property type="entry name" value="Glucocorticoid receptor-like (DNA-binding domain)"/>
    <property type="match status" value="1"/>
</dbReference>
<keyword evidence="10" id="KW-0539">Nucleus</keyword>
<dbReference type="Pfam" id="PF00105">
    <property type="entry name" value="zf-C4"/>
    <property type="match status" value="1"/>
</dbReference>
<evidence type="ECO:0000256" key="9">
    <source>
        <dbReference type="ARBA" id="ARBA00023170"/>
    </source>
</evidence>
<dbReference type="InterPro" id="IPR001628">
    <property type="entry name" value="Znf_hrmn_rcpt"/>
</dbReference>
<dbReference type="Pfam" id="PF00104">
    <property type="entry name" value="Hormone_recep"/>
    <property type="match status" value="1"/>
</dbReference>
<feature type="domain" description="Nuclear receptor" evidence="11">
    <location>
        <begin position="18"/>
        <end position="93"/>
    </location>
</feature>